<dbReference type="GO" id="GO:0046556">
    <property type="term" value="F:alpha-L-arabinofuranosidase activity"/>
    <property type="evidence" value="ECO:0007669"/>
    <property type="project" value="TreeGrafter"/>
</dbReference>
<proteinExistence type="inferred from homology"/>
<dbReference type="GO" id="GO:0009044">
    <property type="term" value="F:xylan 1,4-beta-xylosidase activity"/>
    <property type="evidence" value="ECO:0007669"/>
    <property type="project" value="InterPro"/>
</dbReference>
<evidence type="ECO:0000313" key="3">
    <source>
        <dbReference type="Proteomes" id="UP000265520"/>
    </source>
</evidence>
<dbReference type="GO" id="GO:0031222">
    <property type="term" value="P:arabinan catabolic process"/>
    <property type="evidence" value="ECO:0007669"/>
    <property type="project" value="TreeGrafter"/>
</dbReference>
<dbReference type="AlphaFoldDB" id="A0A392QJC5"/>
<comment type="similarity">
    <text evidence="1">Belongs to the glycosyl hydrolase 3 family.</text>
</comment>
<dbReference type="EMBL" id="LXQA010137136">
    <property type="protein sequence ID" value="MCI23646.1"/>
    <property type="molecule type" value="Genomic_DNA"/>
</dbReference>
<evidence type="ECO:0000313" key="2">
    <source>
        <dbReference type="EMBL" id="MCI23646.1"/>
    </source>
</evidence>
<name>A0A392QJC5_9FABA</name>
<dbReference type="GO" id="GO:0045493">
    <property type="term" value="P:xylan catabolic process"/>
    <property type="evidence" value="ECO:0007669"/>
    <property type="project" value="InterPro"/>
</dbReference>
<dbReference type="Proteomes" id="UP000265520">
    <property type="component" value="Unassembled WGS sequence"/>
</dbReference>
<dbReference type="PANTHER" id="PTHR42721:SF3">
    <property type="entry name" value="BETA-D-XYLOSIDASE 5-RELATED"/>
    <property type="match status" value="1"/>
</dbReference>
<reference evidence="2 3" key="1">
    <citation type="journal article" date="2018" name="Front. Plant Sci.">
        <title>Red Clover (Trifolium pratense) and Zigzag Clover (T. medium) - A Picture of Genomic Similarities and Differences.</title>
        <authorList>
            <person name="Dluhosova J."/>
            <person name="Istvanek J."/>
            <person name="Nedelnik J."/>
            <person name="Repkova J."/>
        </authorList>
    </citation>
    <scope>NUCLEOTIDE SEQUENCE [LARGE SCALE GENOMIC DNA]</scope>
    <source>
        <strain evidence="3">cv. 10/8</strain>
        <tissue evidence="2">Leaf</tissue>
    </source>
</reference>
<feature type="non-terminal residue" evidence="2">
    <location>
        <position position="104"/>
    </location>
</feature>
<dbReference type="InterPro" id="IPR044993">
    <property type="entry name" value="BXL"/>
</dbReference>
<comment type="caution">
    <text evidence="2">The sequence shown here is derived from an EMBL/GenBank/DDBJ whole genome shotgun (WGS) entry which is preliminary data.</text>
</comment>
<protein>
    <submittedName>
        <fullName evidence="2">Beta-D-xylosidase 5-like</fullName>
    </submittedName>
</protein>
<keyword evidence="3" id="KW-1185">Reference proteome</keyword>
<organism evidence="2 3">
    <name type="scientific">Trifolium medium</name>
    <dbReference type="NCBI Taxonomy" id="97028"/>
    <lineage>
        <taxon>Eukaryota</taxon>
        <taxon>Viridiplantae</taxon>
        <taxon>Streptophyta</taxon>
        <taxon>Embryophyta</taxon>
        <taxon>Tracheophyta</taxon>
        <taxon>Spermatophyta</taxon>
        <taxon>Magnoliopsida</taxon>
        <taxon>eudicotyledons</taxon>
        <taxon>Gunneridae</taxon>
        <taxon>Pentapetalae</taxon>
        <taxon>rosids</taxon>
        <taxon>fabids</taxon>
        <taxon>Fabales</taxon>
        <taxon>Fabaceae</taxon>
        <taxon>Papilionoideae</taxon>
        <taxon>50 kb inversion clade</taxon>
        <taxon>NPAAA clade</taxon>
        <taxon>Hologalegina</taxon>
        <taxon>IRL clade</taxon>
        <taxon>Trifolieae</taxon>
        <taxon>Trifolium</taxon>
    </lineage>
</organism>
<sequence length="104" mass="11732">MSRKIHQLSTPAINMFPVPPALFFSRGFIIWSPILNVLLAPKEGSSTRHPNRGEDHRSVSQYVLQYVYGLEHVTAIGSVKAISFKGSSCCKHYTAYDFDKWNGM</sequence>
<evidence type="ECO:0000256" key="1">
    <source>
        <dbReference type="ARBA" id="ARBA00005336"/>
    </source>
</evidence>
<accession>A0A392QJC5</accession>
<dbReference type="PANTHER" id="PTHR42721">
    <property type="entry name" value="SUGAR HYDROLASE-RELATED"/>
    <property type="match status" value="1"/>
</dbReference>